<protein>
    <recommendedName>
        <fullName evidence="2">Protein kinase domain-containing protein</fullName>
    </recommendedName>
</protein>
<reference evidence="3 4" key="1">
    <citation type="journal article" date="2024" name="G3 (Bethesda)">
        <title>Genome assembly of Hibiscus sabdariffa L. provides insights into metabolisms of medicinal natural products.</title>
        <authorList>
            <person name="Kim T."/>
        </authorList>
    </citation>
    <scope>NUCLEOTIDE SEQUENCE [LARGE SCALE GENOMIC DNA]</scope>
    <source>
        <strain evidence="3">TK-2024</strain>
        <tissue evidence="3">Old leaves</tissue>
    </source>
</reference>
<keyword evidence="4" id="KW-1185">Reference proteome</keyword>
<gene>
    <name evidence="3" type="ORF">V6N11_047794</name>
</gene>
<name>A0ABR2P8C9_9ROSI</name>
<comment type="caution">
    <text evidence="3">The sequence shown here is derived from an EMBL/GenBank/DDBJ whole genome shotgun (WGS) entry which is preliminary data.</text>
</comment>
<sequence>MILRAPPHCRHRSPLAGDGAPPGRVVGINMQSHGLIRFALMKSNLDSVSPKNQPRGYVEKWVWTRCVVAVDRWGTTEGSTWAAECWGVTEMIVKFETSFSSQAPTTDSTDGQCSKQSSRWREGFAQLFGLRLKKPLPNFHPLGPFRLLFIENVTGSLDFLANNIKSPGKVFTLSELQIATKNFSKGGYAEVYRGSLQNGQLFAVKRLTKGTTDDKIRDFLSELGVMAHANHPNVDKLIGYGIEGMGGR</sequence>
<dbReference type="InterPro" id="IPR046958">
    <property type="entry name" value="RBK1/2/STUNTED"/>
</dbReference>
<evidence type="ECO:0000259" key="2">
    <source>
        <dbReference type="PROSITE" id="PS50011"/>
    </source>
</evidence>
<feature type="region of interest" description="Disordered" evidence="1">
    <location>
        <begin position="1"/>
        <end position="22"/>
    </location>
</feature>
<dbReference type="SUPFAM" id="SSF56112">
    <property type="entry name" value="Protein kinase-like (PK-like)"/>
    <property type="match status" value="1"/>
</dbReference>
<dbReference type="InterPro" id="IPR001245">
    <property type="entry name" value="Ser-Thr/Tyr_kinase_cat_dom"/>
</dbReference>
<organism evidence="3 4">
    <name type="scientific">Hibiscus sabdariffa</name>
    <name type="common">roselle</name>
    <dbReference type="NCBI Taxonomy" id="183260"/>
    <lineage>
        <taxon>Eukaryota</taxon>
        <taxon>Viridiplantae</taxon>
        <taxon>Streptophyta</taxon>
        <taxon>Embryophyta</taxon>
        <taxon>Tracheophyta</taxon>
        <taxon>Spermatophyta</taxon>
        <taxon>Magnoliopsida</taxon>
        <taxon>eudicotyledons</taxon>
        <taxon>Gunneridae</taxon>
        <taxon>Pentapetalae</taxon>
        <taxon>rosids</taxon>
        <taxon>malvids</taxon>
        <taxon>Malvales</taxon>
        <taxon>Malvaceae</taxon>
        <taxon>Malvoideae</taxon>
        <taxon>Hibiscus</taxon>
    </lineage>
</organism>
<dbReference type="PROSITE" id="PS50011">
    <property type="entry name" value="PROTEIN_KINASE_DOM"/>
    <property type="match status" value="1"/>
</dbReference>
<dbReference type="InterPro" id="IPR000719">
    <property type="entry name" value="Prot_kinase_dom"/>
</dbReference>
<accession>A0ABR2P8C9</accession>
<proteinExistence type="predicted"/>
<feature type="domain" description="Protein kinase" evidence="2">
    <location>
        <begin position="177"/>
        <end position="248"/>
    </location>
</feature>
<dbReference type="Pfam" id="PF07714">
    <property type="entry name" value="PK_Tyr_Ser-Thr"/>
    <property type="match status" value="1"/>
</dbReference>
<evidence type="ECO:0000256" key="1">
    <source>
        <dbReference type="SAM" id="MobiDB-lite"/>
    </source>
</evidence>
<dbReference type="EMBL" id="JBBPBN010000077">
    <property type="protein sequence ID" value="KAK8984573.1"/>
    <property type="molecule type" value="Genomic_DNA"/>
</dbReference>
<evidence type="ECO:0000313" key="4">
    <source>
        <dbReference type="Proteomes" id="UP001396334"/>
    </source>
</evidence>
<dbReference type="InterPro" id="IPR011009">
    <property type="entry name" value="Kinase-like_dom_sf"/>
</dbReference>
<dbReference type="Proteomes" id="UP001396334">
    <property type="component" value="Unassembled WGS sequence"/>
</dbReference>
<dbReference type="PANTHER" id="PTHR47987:SF12">
    <property type="entry name" value="PROTEIN KINASE FAMILY PROTEIN"/>
    <property type="match status" value="1"/>
</dbReference>
<dbReference type="PANTHER" id="PTHR47987">
    <property type="entry name" value="OS08G0249100 PROTEIN"/>
    <property type="match status" value="1"/>
</dbReference>
<dbReference type="Gene3D" id="3.30.200.20">
    <property type="entry name" value="Phosphorylase Kinase, domain 1"/>
    <property type="match status" value="1"/>
</dbReference>
<evidence type="ECO:0000313" key="3">
    <source>
        <dbReference type="EMBL" id="KAK8984573.1"/>
    </source>
</evidence>